<name>A0A1M5M5D2_9GAMM</name>
<dbReference type="GO" id="GO:0005829">
    <property type="term" value="C:cytosol"/>
    <property type="evidence" value="ECO:0007669"/>
    <property type="project" value="TreeGrafter"/>
</dbReference>
<organism evidence="2 3">
    <name type="scientific">Marinomonas polaris DSM 16579</name>
    <dbReference type="NCBI Taxonomy" id="1122206"/>
    <lineage>
        <taxon>Bacteria</taxon>
        <taxon>Pseudomonadati</taxon>
        <taxon>Pseudomonadota</taxon>
        <taxon>Gammaproteobacteria</taxon>
        <taxon>Oceanospirillales</taxon>
        <taxon>Oceanospirillaceae</taxon>
        <taxon>Marinomonas</taxon>
    </lineage>
</organism>
<dbReference type="InterPro" id="IPR005583">
    <property type="entry name" value="YaaA"/>
</dbReference>
<dbReference type="OrthoDB" id="9777133at2"/>
<dbReference type="RefSeq" id="WP_072842105.1">
    <property type="nucleotide sequence ID" value="NZ_FQVF01000028.1"/>
</dbReference>
<dbReference type="HAMAP" id="MF_00652">
    <property type="entry name" value="UPF0246"/>
    <property type="match status" value="1"/>
</dbReference>
<dbReference type="PANTHER" id="PTHR30283:SF4">
    <property type="entry name" value="PEROXIDE STRESS RESISTANCE PROTEIN YAAA"/>
    <property type="match status" value="1"/>
</dbReference>
<evidence type="ECO:0000313" key="2">
    <source>
        <dbReference type="EMBL" id="SHG72139.1"/>
    </source>
</evidence>
<evidence type="ECO:0000256" key="1">
    <source>
        <dbReference type="HAMAP-Rule" id="MF_00652"/>
    </source>
</evidence>
<dbReference type="NCBIfam" id="NF002541">
    <property type="entry name" value="PRK02101.1-1"/>
    <property type="match status" value="1"/>
</dbReference>
<gene>
    <name evidence="2" type="ORF">SAMN02745753_04387</name>
</gene>
<dbReference type="STRING" id="1122206.SAMN02745753_04387"/>
<dbReference type="Proteomes" id="UP000184517">
    <property type="component" value="Unassembled WGS sequence"/>
</dbReference>
<dbReference type="Pfam" id="PF03883">
    <property type="entry name" value="H2O2_YaaD"/>
    <property type="match status" value="1"/>
</dbReference>
<reference evidence="3" key="1">
    <citation type="submission" date="2016-11" db="EMBL/GenBank/DDBJ databases">
        <authorList>
            <person name="Varghese N."/>
            <person name="Submissions S."/>
        </authorList>
    </citation>
    <scope>NUCLEOTIDE SEQUENCE [LARGE SCALE GENOMIC DNA]</scope>
    <source>
        <strain evidence="3">DSM 16579</strain>
    </source>
</reference>
<protein>
    <recommendedName>
        <fullName evidence="1">UPF0246 protein SAMN02745753_04387</fullName>
    </recommendedName>
</protein>
<dbReference type="NCBIfam" id="NF002542">
    <property type="entry name" value="PRK02101.1-3"/>
    <property type="match status" value="1"/>
</dbReference>
<accession>A0A1M5M5D2</accession>
<dbReference type="PANTHER" id="PTHR30283">
    <property type="entry name" value="PEROXIDE STRESS RESPONSE PROTEIN YAAA"/>
    <property type="match status" value="1"/>
</dbReference>
<dbReference type="EMBL" id="FQVF01000028">
    <property type="protein sequence ID" value="SHG72139.1"/>
    <property type="molecule type" value="Genomic_DNA"/>
</dbReference>
<comment type="similarity">
    <text evidence="1">Belongs to the UPF0246 family.</text>
</comment>
<dbReference type="NCBIfam" id="NF002543">
    <property type="entry name" value="PRK02101.1-4"/>
    <property type="match status" value="1"/>
</dbReference>
<evidence type="ECO:0000313" key="3">
    <source>
        <dbReference type="Proteomes" id="UP000184517"/>
    </source>
</evidence>
<proteinExistence type="inferred from homology"/>
<dbReference type="AlphaFoldDB" id="A0A1M5M5D2"/>
<sequence>MKFLISPAKTLDLTSTPSIDTFSVPELLDESKELIDTIKPYSPADIASLMKLSDKLATLNVSRYQEWQKEHTKDNSRPAIYTFMGDVYTGLDAYSLNESDMKYAQESLRILSGLYGLLKPLDLMQAYRLEMGTSLKNDKGSNLYQFWGDIIVDKINETLEEGELLVNLASNEYFKAVNKKKLTSPLISPNFLDEKNGKFKVISFYAKKARGLMARYLIENRCETLDELKAFDLAGYRYDPQQSTKDTPVFIRPESAQPNK</sequence>
<dbReference type="GO" id="GO:0033194">
    <property type="term" value="P:response to hydroperoxide"/>
    <property type="evidence" value="ECO:0007669"/>
    <property type="project" value="TreeGrafter"/>
</dbReference>
<keyword evidence="3" id="KW-1185">Reference proteome</keyword>